<comment type="caution">
    <text evidence="4">The sequence shown here is derived from an EMBL/GenBank/DDBJ whole genome shotgun (WGS) entry which is preliminary data.</text>
</comment>
<feature type="coiled-coil region" evidence="2">
    <location>
        <begin position="749"/>
        <end position="796"/>
    </location>
</feature>
<dbReference type="Pfam" id="PF13176">
    <property type="entry name" value="TPR_7"/>
    <property type="match status" value="1"/>
</dbReference>
<dbReference type="SMART" id="SM00028">
    <property type="entry name" value="TPR"/>
    <property type="match status" value="14"/>
</dbReference>
<feature type="repeat" description="TPR" evidence="1">
    <location>
        <begin position="227"/>
        <end position="260"/>
    </location>
</feature>
<feature type="repeat" description="TPR" evidence="1">
    <location>
        <begin position="147"/>
        <end position="180"/>
    </location>
</feature>
<feature type="repeat" description="TPR" evidence="1">
    <location>
        <begin position="437"/>
        <end position="470"/>
    </location>
</feature>
<dbReference type="Proteomes" id="UP001165986">
    <property type="component" value="Unassembled WGS sequence"/>
</dbReference>
<accession>A0AA40T144</accession>
<evidence type="ECO:0000313" key="4">
    <source>
        <dbReference type="EMBL" id="MBD6618670.1"/>
    </source>
</evidence>
<dbReference type="AlphaFoldDB" id="A0AA40T144"/>
<keyword evidence="2" id="KW-0175">Coiled coil</keyword>
<feature type="repeat" description="TPR" evidence="1">
    <location>
        <begin position="187"/>
        <end position="220"/>
    </location>
</feature>
<proteinExistence type="predicted"/>
<keyword evidence="5" id="KW-1185">Reference proteome</keyword>
<feature type="domain" description="CHAT" evidence="3">
    <location>
        <begin position="888"/>
        <end position="1206"/>
    </location>
</feature>
<dbReference type="SUPFAM" id="SSF48452">
    <property type="entry name" value="TPR-like"/>
    <property type="match status" value="3"/>
</dbReference>
<dbReference type="Gene3D" id="1.25.40.10">
    <property type="entry name" value="Tetratricopeptide repeat domain"/>
    <property type="match status" value="4"/>
</dbReference>
<dbReference type="InterPro" id="IPR019734">
    <property type="entry name" value="TPR_rpt"/>
</dbReference>
<dbReference type="PANTHER" id="PTHR10098:SF108">
    <property type="entry name" value="TETRATRICOPEPTIDE REPEAT PROTEIN 28"/>
    <property type="match status" value="1"/>
</dbReference>
<feature type="repeat" description="TPR" evidence="1">
    <location>
        <begin position="267"/>
        <end position="300"/>
    </location>
</feature>
<feature type="repeat" description="TPR" evidence="1">
    <location>
        <begin position="477"/>
        <end position="510"/>
    </location>
</feature>
<dbReference type="InterPro" id="IPR024983">
    <property type="entry name" value="CHAT_dom"/>
</dbReference>
<evidence type="ECO:0000313" key="5">
    <source>
        <dbReference type="Proteomes" id="UP001165986"/>
    </source>
</evidence>
<feature type="repeat" description="TPR" evidence="1">
    <location>
        <begin position="397"/>
        <end position="430"/>
    </location>
</feature>
<keyword evidence="1" id="KW-0802">TPR repeat</keyword>
<dbReference type="Pfam" id="PF13424">
    <property type="entry name" value="TPR_12"/>
    <property type="match status" value="6"/>
</dbReference>
<protein>
    <submittedName>
        <fullName evidence="4">Tetratricopeptide repeat protein</fullName>
    </submittedName>
</protein>
<dbReference type="Pfam" id="PF13181">
    <property type="entry name" value="TPR_8"/>
    <property type="match status" value="1"/>
</dbReference>
<organism evidence="4 5">
    <name type="scientific">Komarekiella delphini-convector SJRDD-AB1</name>
    <dbReference type="NCBI Taxonomy" id="2593771"/>
    <lineage>
        <taxon>Bacteria</taxon>
        <taxon>Bacillati</taxon>
        <taxon>Cyanobacteriota</taxon>
        <taxon>Cyanophyceae</taxon>
        <taxon>Nostocales</taxon>
        <taxon>Nostocaceae</taxon>
        <taxon>Komarekiella</taxon>
        <taxon>Komarekiella delphini-convector</taxon>
    </lineage>
</organism>
<dbReference type="RefSeq" id="WP_191759873.1">
    <property type="nucleotide sequence ID" value="NZ_VJXY01000030.1"/>
</dbReference>
<evidence type="ECO:0000256" key="1">
    <source>
        <dbReference type="PROSITE-ProRule" id="PRU00339"/>
    </source>
</evidence>
<evidence type="ECO:0000256" key="2">
    <source>
        <dbReference type="SAM" id="Coils"/>
    </source>
</evidence>
<evidence type="ECO:0000259" key="3">
    <source>
        <dbReference type="Pfam" id="PF12770"/>
    </source>
</evidence>
<feature type="repeat" description="TPR" evidence="1">
    <location>
        <begin position="107"/>
        <end position="140"/>
    </location>
</feature>
<sequence>MNQLKSTYILGCFLQNFTRCSLTLLLSMVLLADAVGATPRNIKLQIAQQSEATPQAAKRASARGQQLLQEAQKLYEQGTGESRRQAIAKYEEALKIWREIGDRNSEATTLLSIGTLYFIQSDNQKALEYYNQALVIRRTLKDRFGEAVMLSSLAGAYSNLGEKQKALSSYNQALSLLRAEKKPDLEALTLNRIAGVYFQLGDAKKALDSYNQALVIQRAQKDLDGQADTLQTIGLIYVQLGEPQKALNSLNQALEIQLTNKNLAGQANVFNYIGTLYLSLGENQKALDTLNQALELQQKAQGNLSGTALVFNLTQQASILSVIAGAYNSLGEPQKAIDYFKQAQSLLKKVGNPNAEAEIFNQISFVYDQTGEKQKALDSLNQALVIQRASKDRAREAFTLGNIAGIYASFGDYQQALDFYNQSLDLSRQVGDRARVADTLKDIALVYSSLGDYRLSVETYSQALEISKKIGDRGKEAQILDNIGSVYLAREDYPKALDYYNQARKLEREQGNVVQEFATLTGIIRVYESLKDYPKALDAANQALSLSRQQKGSFTEAAALAFLGRVYQASGDYQKSLSFSKEAVSGWQKLGNRYAEANVLDNIGKTYNSLKQPKEAIATYNQQLGLWRTLGDRTGEADTLYSIAITERDQGNLNAALSQIEATIKIVEDTRSKVTSQELRTSYFATVQKYYEFYIDLLMQLHKQNPSKAYDALALQASERSRARGLVELLTEANVDILKGVDAKLLEEERRLQWRIDAKEKKLSELANKDNTPKQIENLTGEIKNLFNQQQALKTKIRTQNPEYADLKYPQPLTLPEIQQQLDKDTLLLQYSLGEKRSYVWAVTPNSLNTYQLPGREQIEKAAKNLYNKYLKNPGMRGVSPKQTAQAVHELSKLILAPVADNLGQKRLVIVGDDALQYIPFAALTSAKSADGSAYQPLVVNHEIINLPSASTIAILRKEIKGRSKAPKSLAILADPVFSTDDERVAKTPQNAANKLELQLQESALKRSTSNINRSNLVRLQGTRTEAQEILKLVSPSDNLQALDFDANYNWATSKQLSQYQMIHFATHGFLDSSDPELSGIVLSLVDKQGKPQRGFLRLNEIFNLDFPAELVVLSACETGLGEEVRGEGLVGLTRGLMYAGAARLVVSLWSVDDEATSLLMQQFYSQMLQQGKSPAAALRAAQLELWKQEQWRNPYSWAGFTLLGEWRQ</sequence>
<dbReference type="PROSITE" id="PS50005">
    <property type="entry name" value="TPR"/>
    <property type="match status" value="8"/>
</dbReference>
<dbReference type="InterPro" id="IPR011990">
    <property type="entry name" value="TPR-like_helical_dom_sf"/>
</dbReference>
<dbReference type="PANTHER" id="PTHR10098">
    <property type="entry name" value="RAPSYN-RELATED"/>
    <property type="match status" value="1"/>
</dbReference>
<dbReference type="Pfam" id="PF12770">
    <property type="entry name" value="CHAT"/>
    <property type="match status" value="1"/>
</dbReference>
<dbReference type="EMBL" id="VJXY01000030">
    <property type="protein sequence ID" value="MBD6618670.1"/>
    <property type="molecule type" value="Genomic_DNA"/>
</dbReference>
<name>A0AA40T144_9NOST</name>
<reference evidence="4" key="1">
    <citation type="submission" date="2019-07" db="EMBL/GenBank/DDBJ databases">
        <title>Toxilogical consequences of a new and cryptic species of cyanobacteria (Komarekiella delphini-convector) recovered from the epidermis of a bottlenose dolphin and 1500 ft. in the air.</title>
        <authorList>
            <person name="Brown A.O."/>
            <person name="Dvorak P."/>
            <person name="Villanueva C.D."/>
            <person name="Foss A.J."/>
            <person name="Garvey A.D."/>
            <person name="Gibson Q.A."/>
            <person name="Johansen J.R."/>
            <person name="Casamatta D.A."/>
        </authorList>
    </citation>
    <scope>NUCLEOTIDE SEQUENCE</scope>
    <source>
        <strain evidence="4">SJRDD-AB1</strain>
    </source>
</reference>
<gene>
    <name evidence="4" type="ORF">FNW02_23285</name>
</gene>